<name>A0ABR2JZ72_9EUKA</name>
<evidence type="ECO:0000313" key="2">
    <source>
        <dbReference type="EMBL" id="KAK8884149.1"/>
    </source>
</evidence>
<keyword evidence="1" id="KW-1133">Transmembrane helix</keyword>
<reference evidence="2 3" key="1">
    <citation type="submission" date="2024-04" db="EMBL/GenBank/DDBJ databases">
        <title>Tritrichomonas musculus Genome.</title>
        <authorList>
            <person name="Alves-Ferreira E."/>
            <person name="Grigg M."/>
            <person name="Lorenzi H."/>
            <person name="Galac M."/>
        </authorList>
    </citation>
    <scope>NUCLEOTIDE SEQUENCE [LARGE SCALE GENOMIC DNA]</scope>
    <source>
        <strain evidence="2 3">EAF2021</strain>
    </source>
</reference>
<feature type="transmembrane region" description="Helical" evidence="1">
    <location>
        <begin position="227"/>
        <end position="250"/>
    </location>
</feature>
<feature type="transmembrane region" description="Helical" evidence="1">
    <location>
        <begin position="293"/>
        <end position="313"/>
    </location>
</feature>
<gene>
    <name evidence="2" type="ORF">M9Y10_043255</name>
</gene>
<feature type="transmembrane region" description="Helical" evidence="1">
    <location>
        <begin position="100"/>
        <end position="120"/>
    </location>
</feature>
<feature type="transmembrane region" description="Helical" evidence="1">
    <location>
        <begin position="73"/>
        <end position="93"/>
    </location>
</feature>
<feature type="transmembrane region" description="Helical" evidence="1">
    <location>
        <begin position="196"/>
        <end position="215"/>
    </location>
</feature>
<comment type="caution">
    <text evidence="2">The sequence shown here is derived from an EMBL/GenBank/DDBJ whole genome shotgun (WGS) entry which is preliminary data.</text>
</comment>
<feature type="transmembrane region" description="Helical" evidence="1">
    <location>
        <begin position="158"/>
        <end position="176"/>
    </location>
</feature>
<dbReference type="Proteomes" id="UP001470230">
    <property type="component" value="Unassembled WGS sequence"/>
</dbReference>
<sequence>MDSFNFLLFIGYFILSVSLPFYYKELQNYSSLPFYNSFLLTIIYSILSFLLSWATAGPLPISNFITPPIRSLWMIILLSLIHAFSISLTLLSFSVSPVDCAVYYSLSGVIFDAILEFAYFRQKMTIIGFFGLLIVIVGICLTSFNFNWSKKYNFSYQIAIHILAAFFTSFSNVLQVRTTLALSQLFEYITIPIVRYWKQLFSIIPLFVMVIFLDSPNVRNSPSIFESNFLILLFFGVAVISILDVVGNILSETTGFAFSEPFSKLRILPTMLICSSSSSSVLTYCSTLCSSDFTFMQIFSMFLTIAGVVIYSLSVDKKTRMFSNESESDTVALLNRSENMLNQTILDEA</sequence>
<feature type="transmembrane region" description="Helical" evidence="1">
    <location>
        <begin position="126"/>
        <end position="146"/>
    </location>
</feature>
<feature type="transmembrane region" description="Helical" evidence="1">
    <location>
        <begin position="6"/>
        <end position="23"/>
    </location>
</feature>
<accession>A0ABR2JZ72</accession>
<keyword evidence="1" id="KW-0472">Membrane</keyword>
<keyword evidence="1" id="KW-0812">Transmembrane</keyword>
<proteinExistence type="predicted"/>
<organism evidence="2 3">
    <name type="scientific">Tritrichomonas musculus</name>
    <dbReference type="NCBI Taxonomy" id="1915356"/>
    <lineage>
        <taxon>Eukaryota</taxon>
        <taxon>Metamonada</taxon>
        <taxon>Parabasalia</taxon>
        <taxon>Tritrichomonadida</taxon>
        <taxon>Tritrichomonadidae</taxon>
        <taxon>Tritrichomonas</taxon>
    </lineage>
</organism>
<keyword evidence="3" id="KW-1185">Reference proteome</keyword>
<dbReference type="EMBL" id="JAPFFF010000008">
    <property type="protein sequence ID" value="KAK8884149.1"/>
    <property type="molecule type" value="Genomic_DNA"/>
</dbReference>
<protein>
    <submittedName>
        <fullName evidence="2">Uncharacterized protein</fullName>
    </submittedName>
</protein>
<feature type="transmembrane region" description="Helical" evidence="1">
    <location>
        <begin position="35"/>
        <end position="53"/>
    </location>
</feature>
<evidence type="ECO:0000256" key="1">
    <source>
        <dbReference type="SAM" id="Phobius"/>
    </source>
</evidence>
<evidence type="ECO:0000313" key="3">
    <source>
        <dbReference type="Proteomes" id="UP001470230"/>
    </source>
</evidence>